<keyword evidence="5" id="KW-0106">Calcium</keyword>
<dbReference type="GO" id="GO:0005975">
    <property type="term" value="P:carbohydrate metabolic process"/>
    <property type="evidence" value="ECO:0007669"/>
    <property type="project" value="InterPro"/>
</dbReference>
<dbReference type="OrthoDB" id="8118055at2759"/>
<dbReference type="InterPro" id="IPR012341">
    <property type="entry name" value="6hp_glycosidase-like_sf"/>
</dbReference>
<feature type="region of interest" description="Disordered" evidence="6">
    <location>
        <begin position="1081"/>
        <end position="1100"/>
    </location>
</feature>
<evidence type="ECO:0000256" key="1">
    <source>
        <dbReference type="ARBA" id="ARBA00004240"/>
    </source>
</evidence>
<feature type="region of interest" description="Disordered" evidence="6">
    <location>
        <begin position="746"/>
        <end position="788"/>
    </location>
</feature>
<evidence type="ECO:0000256" key="2">
    <source>
        <dbReference type="ARBA" id="ARBA00007658"/>
    </source>
</evidence>
<gene>
    <name evidence="8" type="ORF">GPECTOR_14g34</name>
</gene>
<evidence type="ECO:0000256" key="4">
    <source>
        <dbReference type="ARBA" id="ARBA00023180"/>
    </source>
</evidence>
<dbReference type="GO" id="GO:0004571">
    <property type="term" value="F:mannosyl-oligosaccharide 1,2-alpha-mannosidase activity"/>
    <property type="evidence" value="ECO:0007669"/>
    <property type="project" value="InterPro"/>
</dbReference>
<protein>
    <recommendedName>
        <fullName evidence="7">PA domain-containing protein</fullName>
    </recommendedName>
</protein>
<dbReference type="PANTHER" id="PTHR45679">
    <property type="entry name" value="ER DEGRADATION-ENHANCING ALPHA-MANNOSIDASE-LIKE PROTEIN 2"/>
    <property type="match status" value="1"/>
</dbReference>
<name>A0A150GML6_GONPE</name>
<feature type="binding site" evidence="5">
    <location>
        <position position="344"/>
    </location>
    <ligand>
        <name>Ca(2+)</name>
        <dbReference type="ChEBI" id="CHEBI:29108"/>
    </ligand>
</feature>
<comment type="similarity">
    <text evidence="2">Belongs to the glycosyl hydrolase 47 family.</text>
</comment>
<dbReference type="InterPro" id="IPR036026">
    <property type="entry name" value="Seven-hairpin_glycosidases"/>
</dbReference>
<dbReference type="Proteomes" id="UP000075714">
    <property type="component" value="Unassembled WGS sequence"/>
</dbReference>
<evidence type="ECO:0000259" key="7">
    <source>
        <dbReference type="Pfam" id="PF02225"/>
    </source>
</evidence>
<keyword evidence="4" id="KW-0325">Glycoprotein</keyword>
<dbReference type="GO" id="GO:0016020">
    <property type="term" value="C:membrane"/>
    <property type="evidence" value="ECO:0007669"/>
    <property type="project" value="InterPro"/>
</dbReference>
<dbReference type="Gene3D" id="3.50.30.30">
    <property type="match status" value="1"/>
</dbReference>
<feature type="domain" description="PA" evidence="7">
    <location>
        <begin position="942"/>
        <end position="1030"/>
    </location>
</feature>
<dbReference type="SUPFAM" id="SSF52025">
    <property type="entry name" value="PA domain"/>
    <property type="match status" value="1"/>
</dbReference>
<dbReference type="InterPro" id="IPR044674">
    <property type="entry name" value="EDEM1/2/3"/>
</dbReference>
<proteinExistence type="inferred from homology"/>
<comment type="subcellular location">
    <subcellularLocation>
        <location evidence="1">Endoplasmic reticulum</location>
    </subcellularLocation>
</comment>
<evidence type="ECO:0000256" key="5">
    <source>
        <dbReference type="PIRSR" id="PIRSR601382-2"/>
    </source>
</evidence>
<feature type="compositionally biased region" description="Gly residues" evidence="6">
    <location>
        <begin position="575"/>
        <end position="588"/>
    </location>
</feature>
<dbReference type="PANTHER" id="PTHR45679:SF5">
    <property type="entry name" value="ER DEGRADATION-ENHANCING ALPHA-MANNOSIDASE-LIKE PROTEIN 1"/>
    <property type="match status" value="1"/>
</dbReference>
<feature type="region of interest" description="Disordered" evidence="6">
    <location>
        <begin position="552"/>
        <end position="589"/>
    </location>
</feature>
<dbReference type="GO" id="GO:1904380">
    <property type="term" value="P:endoplasmic reticulum mannose trimming"/>
    <property type="evidence" value="ECO:0007669"/>
    <property type="project" value="InterPro"/>
</dbReference>
<dbReference type="InterPro" id="IPR001382">
    <property type="entry name" value="Glyco_hydro_47"/>
</dbReference>
<sequence length="1169" mass="121581">MKHAFPKDNLLPNSCGGVDWQGGLAITLVDSLDALVLLNRRRDVRQALELLRSHLTFDKDIKGIPTNDHYNSTCTACAGTLLLEFGLLTALTGNPVYLERAEFAARALYSRRSPLGLVGASLNVVSSEWASRESTIGPGSDSYYEYLLKAYLLFGKAEYLDMFAELYTSTMRWMQVPGTLKGYSFIVDVDMATGRLSRPFVSSLGAFWPGMQALAGQERDAEELHANFTAAWRTFGWLPEVFGIDLSKVHPEDPGYNLRPEHIESTYLLHCLTQNPHYLRVARNIQSTIADHNRVACGYTNVNHVDTGEHGDMMESYFLSETAKYLYLMFSDAPALIDYYVLSTEGHLLPPIRDPAVAHATPPPREGARAGPAGAQQGVATTAEVVTEDGGRVRFEVRLDVKAAATSGGASGGAAGAAAAVRAAMDKLRTAMEAAASVAAAAVHGHGHGQAKLAAHASDPAHPPQQGHPGLSSTDAAAGYALPAVSAAAAAASVHGITPEAITNAVLGLIGDGGLTELPSALAVEQAALAATATKAHGAELPQGAIPVAEGGGRWQAASQGQGQEPGGPADAGDGAAGGLGLERGSGGAVPPLEMEVPQPVPPNCAKVCATPSEEEQAAAEASLRAAFPLLPLDRADAAVVRHRRCVACCVVSHRMAGQPPRDDASRARTMRLPKNSIDESAGERGRLALENADGGRQVLAQVVCAIKVGRDGGLSCNSVRGITQHDVQHGPPYNAIVLQMALAPDEPGTEGAPAQGASTQQTDQQRQQAHKRRRQQQQRQQRQSTERLDDEYGLMVVRGGDGGEASLVLEGMAALFGPELYDITPHCLHHLLAAAARLGAAADADGDDAEGANTGHLTSPVEGIVYGGAVRPWGSSCPLADAAGVRQASQGSRPTRGSAAGGDGDVSHLVDADDEDYFWEGPEWARDTHKTGPCANVPTATGALAVSQPLDACERPINPDMLAGSVVVVSRGGCSFVHKAKLLQDAGALAMVVLNLKPPGELLGMAGDETGQDPAIPAVLLGGADGRRLLRMAAAAAAAGQRPLVASLSLLPLSLMTRGGAAWAARAAAAAAAAAAGPGGTCAAGGSGERHGPDGGAPTVNTRIDMLVPGSSQAFLAANVLGRGRTLQQLFESILDDGKAVELLQQLAQSSARMAAEREKLRAQGQMP</sequence>
<feature type="compositionally biased region" description="Low complexity" evidence="6">
    <location>
        <begin position="556"/>
        <end position="574"/>
    </location>
</feature>
<comment type="cofactor">
    <cofactor evidence="5">
        <name>Ca(2+)</name>
        <dbReference type="ChEBI" id="CHEBI:29108"/>
    </cofactor>
</comment>
<feature type="region of interest" description="Disordered" evidence="6">
    <location>
        <begin position="885"/>
        <end position="908"/>
    </location>
</feature>
<dbReference type="GO" id="GO:0044322">
    <property type="term" value="C:endoplasmic reticulum quality control compartment"/>
    <property type="evidence" value="ECO:0007669"/>
    <property type="project" value="GOC"/>
</dbReference>
<dbReference type="GO" id="GO:0005509">
    <property type="term" value="F:calcium ion binding"/>
    <property type="evidence" value="ECO:0007669"/>
    <property type="project" value="InterPro"/>
</dbReference>
<feature type="region of interest" description="Disordered" evidence="6">
    <location>
        <begin position="358"/>
        <end position="377"/>
    </location>
</feature>
<evidence type="ECO:0000313" key="9">
    <source>
        <dbReference type="Proteomes" id="UP000075714"/>
    </source>
</evidence>
<dbReference type="STRING" id="33097.A0A150GML6"/>
<accession>A0A150GML6</accession>
<feature type="compositionally biased region" description="Low complexity" evidence="6">
    <location>
        <begin position="755"/>
        <end position="768"/>
    </location>
</feature>
<dbReference type="Gene3D" id="1.50.10.10">
    <property type="match status" value="2"/>
</dbReference>
<dbReference type="Pfam" id="PF02225">
    <property type="entry name" value="PA"/>
    <property type="match status" value="1"/>
</dbReference>
<reference evidence="9" key="1">
    <citation type="journal article" date="2016" name="Nat. Commun.">
        <title>The Gonium pectorale genome demonstrates co-option of cell cycle regulation during the evolution of multicellularity.</title>
        <authorList>
            <person name="Hanschen E.R."/>
            <person name="Marriage T.N."/>
            <person name="Ferris P.J."/>
            <person name="Hamaji T."/>
            <person name="Toyoda A."/>
            <person name="Fujiyama A."/>
            <person name="Neme R."/>
            <person name="Noguchi H."/>
            <person name="Minakuchi Y."/>
            <person name="Suzuki M."/>
            <person name="Kawai-Toyooka H."/>
            <person name="Smith D.R."/>
            <person name="Sparks H."/>
            <person name="Anderson J."/>
            <person name="Bakaric R."/>
            <person name="Luria V."/>
            <person name="Karger A."/>
            <person name="Kirschner M.W."/>
            <person name="Durand P.M."/>
            <person name="Michod R.E."/>
            <person name="Nozaki H."/>
            <person name="Olson B.J."/>
        </authorList>
    </citation>
    <scope>NUCLEOTIDE SEQUENCE [LARGE SCALE GENOMIC DNA]</scope>
    <source>
        <strain evidence="9">NIES-2863</strain>
    </source>
</reference>
<dbReference type="Pfam" id="PF01532">
    <property type="entry name" value="Glyco_hydro_47"/>
    <property type="match status" value="2"/>
</dbReference>
<organism evidence="8 9">
    <name type="scientific">Gonium pectorale</name>
    <name type="common">Green alga</name>
    <dbReference type="NCBI Taxonomy" id="33097"/>
    <lineage>
        <taxon>Eukaryota</taxon>
        <taxon>Viridiplantae</taxon>
        <taxon>Chlorophyta</taxon>
        <taxon>core chlorophytes</taxon>
        <taxon>Chlorophyceae</taxon>
        <taxon>CS clade</taxon>
        <taxon>Chlamydomonadales</taxon>
        <taxon>Volvocaceae</taxon>
        <taxon>Gonium</taxon>
    </lineage>
</organism>
<evidence type="ECO:0000256" key="6">
    <source>
        <dbReference type="SAM" id="MobiDB-lite"/>
    </source>
</evidence>
<comment type="caution">
    <text evidence="8">The sequence shown here is derived from an EMBL/GenBank/DDBJ whole genome shotgun (WGS) entry which is preliminary data.</text>
</comment>
<evidence type="ECO:0000256" key="3">
    <source>
        <dbReference type="ARBA" id="ARBA00022824"/>
    </source>
</evidence>
<dbReference type="AlphaFoldDB" id="A0A150GML6"/>
<dbReference type="SUPFAM" id="SSF48225">
    <property type="entry name" value="Seven-hairpin glycosidases"/>
    <property type="match status" value="1"/>
</dbReference>
<keyword evidence="5" id="KW-0479">Metal-binding</keyword>
<dbReference type="InterPro" id="IPR046450">
    <property type="entry name" value="PA_dom_sf"/>
</dbReference>
<evidence type="ECO:0000313" key="8">
    <source>
        <dbReference type="EMBL" id="KXZ51047.1"/>
    </source>
</evidence>
<keyword evidence="9" id="KW-1185">Reference proteome</keyword>
<dbReference type="EMBL" id="LSYV01000015">
    <property type="protein sequence ID" value="KXZ51047.1"/>
    <property type="molecule type" value="Genomic_DNA"/>
</dbReference>
<feature type="region of interest" description="Disordered" evidence="6">
    <location>
        <begin position="447"/>
        <end position="475"/>
    </location>
</feature>
<keyword evidence="3" id="KW-0256">Endoplasmic reticulum</keyword>
<dbReference type="InterPro" id="IPR003137">
    <property type="entry name" value="PA_domain"/>
</dbReference>